<keyword evidence="2" id="KW-1185">Reference proteome</keyword>
<comment type="caution">
    <text evidence="1">The sequence shown here is derived from an EMBL/GenBank/DDBJ whole genome shotgun (WGS) entry which is preliminary data.</text>
</comment>
<dbReference type="Proteomes" id="UP000772434">
    <property type="component" value="Unassembled WGS sequence"/>
</dbReference>
<evidence type="ECO:0000313" key="2">
    <source>
        <dbReference type="Proteomes" id="UP000772434"/>
    </source>
</evidence>
<gene>
    <name evidence="1" type="ORF">BDP27DRAFT_352993</name>
</gene>
<proteinExistence type="predicted"/>
<dbReference type="EMBL" id="JADNRY010000020">
    <property type="protein sequence ID" value="KAF9073037.1"/>
    <property type="molecule type" value="Genomic_DNA"/>
</dbReference>
<dbReference type="AlphaFoldDB" id="A0A9P5UBF7"/>
<accession>A0A9P5UBF7</accession>
<name>A0A9P5UBF7_9AGAR</name>
<dbReference type="OrthoDB" id="529273at2759"/>
<evidence type="ECO:0000313" key="1">
    <source>
        <dbReference type="EMBL" id="KAF9073037.1"/>
    </source>
</evidence>
<protein>
    <submittedName>
        <fullName evidence="1">Uncharacterized protein</fullName>
    </submittedName>
</protein>
<sequence length="143" mass="16292">MRWFGPPTRREISLFLFCSTVFTFAYNLENTLRFVGFDAPVAQAGILSRLGYVSTSILYDGRKSLEWRDDLDDKILGNAEWNDGEVLDARLDGQSLGVGPHSAMWISKQLQDELWLLQMNLAFHLVSGAGMTRYPPLHYYNTP</sequence>
<reference evidence="1" key="1">
    <citation type="submission" date="2020-11" db="EMBL/GenBank/DDBJ databases">
        <authorList>
            <consortium name="DOE Joint Genome Institute"/>
            <person name="Ahrendt S."/>
            <person name="Riley R."/>
            <person name="Andreopoulos W."/>
            <person name="Labutti K."/>
            <person name="Pangilinan J."/>
            <person name="Ruiz-Duenas F.J."/>
            <person name="Barrasa J.M."/>
            <person name="Sanchez-Garcia M."/>
            <person name="Camarero S."/>
            <person name="Miyauchi S."/>
            <person name="Serrano A."/>
            <person name="Linde D."/>
            <person name="Babiker R."/>
            <person name="Drula E."/>
            <person name="Ayuso-Fernandez I."/>
            <person name="Pacheco R."/>
            <person name="Padilla G."/>
            <person name="Ferreira P."/>
            <person name="Barriuso J."/>
            <person name="Kellner H."/>
            <person name="Castanera R."/>
            <person name="Alfaro M."/>
            <person name="Ramirez L."/>
            <person name="Pisabarro A.G."/>
            <person name="Kuo A."/>
            <person name="Tritt A."/>
            <person name="Lipzen A."/>
            <person name="He G."/>
            <person name="Yan M."/>
            <person name="Ng V."/>
            <person name="Cullen D."/>
            <person name="Martin F."/>
            <person name="Rosso M.-N."/>
            <person name="Henrissat B."/>
            <person name="Hibbett D."/>
            <person name="Martinez A.T."/>
            <person name="Grigoriev I.V."/>
        </authorList>
    </citation>
    <scope>NUCLEOTIDE SEQUENCE</scope>
    <source>
        <strain evidence="1">AH 40177</strain>
    </source>
</reference>
<organism evidence="1 2">
    <name type="scientific">Rhodocollybia butyracea</name>
    <dbReference type="NCBI Taxonomy" id="206335"/>
    <lineage>
        <taxon>Eukaryota</taxon>
        <taxon>Fungi</taxon>
        <taxon>Dikarya</taxon>
        <taxon>Basidiomycota</taxon>
        <taxon>Agaricomycotina</taxon>
        <taxon>Agaricomycetes</taxon>
        <taxon>Agaricomycetidae</taxon>
        <taxon>Agaricales</taxon>
        <taxon>Marasmiineae</taxon>
        <taxon>Omphalotaceae</taxon>
        <taxon>Rhodocollybia</taxon>
    </lineage>
</organism>